<feature type="transmembrane region" description="Helical" evidence="1">
    <location>
        <begin position="131"/>
        <end position="153"/>
    </location>
</feature>
<feature type="transmembrane region" description="Helical" evidence="1">
    <location>
        <begin position="229"/>
        <end position="246"/>
    </location>
</feature>
<dbReference type="OrthoDB" id="3822427at2"/>
<dbReference type="NCBIfam" id="NF038012">
    <property type="entry name" value="DMT_1"/>
    <property type="match status" value="1"/>
</dbReference>
<evidence type="ECO:0008006" key="4">
    <source>
        <dbReference type="Google" id="ProtNLM"/>
    </source>
</evidence>
<organism evidence="2 3">
    <name type="scientific">Prauserella muralis</name>
    <dbReference type="NCBI Taxonomy" id="588067"/>
    <lineage>
        <taxon>Bacteria</taxon>
        <taxon>Bacillati</taxon>
        <taxon>Actinomycetota</taxon>
        <taxon>Actinomycetes</taxon>
        <taxon>Pseudonocardiales</taxon>
        <taxon>Pseudonocardiaceae</taxon>
        <taxon>Prauserella</taxon>
    </lineage>
</organism>
<evidence type="ECO:0000313" key="2">
    <source>
        <dbReference type="EMBL" id="PXY28300.1"/>
    </source>
</evidence>
<evidence type="ECO:0000313" key="3">
    <source>
        <dbReference type="Proteomes" id="UP000249915"/>
    </source>
</evidence>
<feature type="transmembrane region" description="Helical" evidence="1">
    <location>
        <begin position="174"/>
        <end position="194"/>
    </location>
</feature>
<feature type="transmembrane region" description="Helical" evidence="1">
    <location>
        <begin position="102"/>
        <end position="119"/>
    </location>
</feature>
<dbReference type="AlphaFoldDB" id="A0A2V4B1Z4"/>
<dbReference type="PANTHER" id="PTHR40761">
    <property type="entry name" value="CONSERVED INTEGRAL MEMBRANE ALANINE VALINE AND LEUCINE RICH PROTEIN-RELATED"/>
    <property type="match status" value="1"/>
</dbReference>
<proteinExistence type="predicted"/>
<feature type="transmembrane region" description="Helical" evidence="1">
    <location>
        <begin position="252"/>
        <end position="273"/>
    </location>
</feature>
<name>A0A2V4B1Z4_9PSEU</name>
<dbReference type="EMBL" id="MASW01000002">
    <property type="protein sequence ID" value="PXY28300.1"/>
    <property type="molecule type" value="Genomic_DNA"/>
</dbReference>
<protein>
    <recommendedName>
        <fullName evidence="4">Magnesium transporter NIPA</fullName>
    </recommendedName>
</protein>
<accession>A0A2V4B1Z4</accession>
<comment type="caution">
    <text evidence="2">The sequence shown here is derived from an EMBL/GenBank/DDBJ whole genome shotgun (WGS) entry which is preliminary data.</text>
</comment>
<dbReference type="SUPFAM" id="SSF103481">
    <property type="entry name" value="Multidrug resistance efflux transporter EmrE"/>
    <property type="match status" value="1"/>
</dbReference>
<sequence length="297" mass="30765">MLSVVFAVLAALANATSSVLQRKGARRQSEDRSMSLRMLWDLAHEPPWLAGVVAILTGFVLQAAALATGPITLIQPLLVTELGFTLVLSRLLLRAGVHAREWSAAAGMTAGIALLLVSLRPRSGDVRAVPLLEWGLAGGVTLALIGALIVVAFRKHYAHRAAYLGIASGMYFGFLAALVSGMTAAFAGGIGAVFGAWQTYAVLVVGPLGFVLLQNTLRAGSLVASQPGLTLANPLVSIGWGVVVFGEQVRGGGWIAGQVIGAALIAACTILLARSPVLQGSEGATEEDEPSEEQAPR</sequence>
<dbReference type="Proteomes" id="UP000249915">
    <property type="component" value="Unassembled WGS sequence"/>
</dbReference>
<gene>
    <name evidence="2" type="ORF">BAY60_10460</name>
</gene>
<feature type="transmembrane region" description="Helical" evidence="1">
    <location>
        <begin position="200"/>
        <end position="217"/>
    </location>
</feature>
<keyword evidence="1" id="KW-1133">Transmembrane helix</keyword>
<dbReference type="InterPro" id="IPR037185">
    <property type="entry name" value="EmrE-like"/>
</dbReference>
<keyword evidence="1" id="KW-0472">Membrane</keyword>
<keyword evidence="1" id="KW-0812">Transmembrane</keyword>
<dbReference type="PANTHER" id="PTHR40761:SF1">
    <property type="entry name" value="CONSERVED INTEGRAL MEMBRANE ALANINE VALINE AND LEUCINE RICH PROTEIN-RELATED"/>
    <property type="match status" value="1"/>
</dbReference>
<keyword evidence="3" id="KW-1185">Reference proteome</keyword>
<reference evidence="2 3" key="1">
    <citation type="submission" date="2016-07" db="EMBL/GenBank/DDBJ databases">
        <title>Draft genome sequence of Prauserella muralis DSM 45305, isolated from a mould-covered wall in an indoor environment.</title>
        <authorList>
            <person name="Ruckert C."/>
            <person name="Albersmeier A."/>
            <person name="Jiang C.-L."/>
            <person name="Jiang Y."/>
            <person name="Kalinowski J."/>
            <person name="Schneider O."/>
            <person name="Winkler A."/>
            <person name="Zotchev S.B."/>
        </authorList>
    </citation>
    <scope>NUCLEOTIDE SEQUENCE [LARGE SCALE GENOMIC DNA]</scope>
    <source>
        <strain evidence="2 3">DSM 45305</strain>
    </source>
</reference>
<feature type="transmembrane region" description="Helical" evidence="1">
    <location>
        <begin position="46"/>
        <end position="67"/>
    </location>
</feature>
<evidence type="ECO:0000256" key="1">
    <source>
        <dbReference type="SAM" id="Phobius"/>
    </source>
</evidence>